<dbReference type="EMBL" id="CP028130">
    <property type="protein sequence ID" value="AZZ56291.1"/>
    <property type="molecule type" value="Genomic_DNA"/>
</dbReference>
<dbReference type="KEGG" id="ria:C7V51_10675"/>
<dbReference type="AlphaFoldDB" id="A0AAD1AHB2"/>
<reference evidence="2 3" key="1">
    <citation type="submission" date="2018-03" db="EMBL/GenBank/DDBJ databases">
        <title>Bacteriophage NCPPB3778 and a type I-E CRISPR drive the evolution of the US Biological Select Agent, Rathayibacter toxicus.</title>
        <authorList>
            <person name="Davis E.W.II."/>
            <person name="Tabima J.F."/>
            <person name="Weisberg A.J."/>
            <person name="Dantas Lopes L."/>
            <person name="Wiseman M.S."/>
            <person name="Wiseman M.S."/>
            <person name="Pupko T."/>
            <person name="Belcher M.S."/>
            <person name="Sechler A.J."/>
            <person name="Tancos M.A."/>
            <person name="Schroeder B.K."/>
            <person name="Murray T.D."/>
            <person name="Luster D.G."/>
            <person name="Schneider W.L."/>
            <person name="Rogers E."/>
            <person name="Andreote F.D."/>
            <person name="Grunwald N.J."/>
            <person name="Putnam M.L."/>
            <person name="Chang J.H."/>
        </authorList>
    </citation>
    <scope>NUCLEOTIDE SEQUENCE [LARGE SCALE GENOMIC DNA]</scope>
    <source>
        <strain evidence="2 3">NCCPB 2253</strain>
    </source>
</reference>
<sequence length="63" mass="6764">MSDQSADDRHDQLTSAPHATEADAAPRIDVSTTAAGDTRIDIREDADVRPGRVDENGESRDDA</sequence>
<accession>A0AAD1AHB2</accession>
<feature type="region of interest" description="Disordered" evidence="1">
    <location>
        <begin position="1"/>
        <end position="63"/>
    </location>
</feature>
<evidence type="ECO:0000313" key="2">
    <source>
        <dbReference type="EMBL" id="AZZ56291.1"/>
    </source>
</evidence>
<gene>
    <name evidence="2" type="ORF">C7V51_10675</name>
</gene>
<feature type="compositionally biased region" description="Basic and acidic residues" evidence="1">
    <location>
        <begin position="38"/>
        <end position="63"/>
    </location>
</feature>
<proteinExistence type="predicted"/>
<dbReference type="Proteomes" id="UP000283946">
    <property type="component" value="Chromosome"/>
</dbReference>
<dbReference type="RefSeq" id="WP_104265458.1">
    <property type="nucleotide sequence ID" value="NZ_CP028130.1"/>
</dbReference>
<evidence type="ECO:0000313" key="3">
    <source>
        <dbReference type="Proteomes" id="UP000283946"/>
    </source>
</evidence>
<name>A0AAD1AHB2_9MICO</name>
<evidence type="ECO:0000256" key="1">
    <source>
        <dbReference type="SAM" id="MobiDB-lite"/>
    </source>
</evidence>
<protein>
    <submittedName>
        <fullName evidence="2">Multidrug transporter</fullName>
    </submittedName>
</protein>
<organism evidence="2 3">
    <name type="scientific">Rathayibacter iranicus</name>
    <dbReference type="NCBI Taxonomy" id="59737"/>
    <lineage>
        <taxon>Bacteria</taxon>
        <taxon>Bacillati</taxon>
        <taxon>Actinomycetota</taxon>
        <taxon>Actinomycetes</taxon>
        <taxon>Micrococcales</taxon>
        <taxon>Microbacteriaceae</taxon>
        <taxon>Rathayibacter</taxon>
    </lineage>
</organism>
<feature type="compositionally biased region" description="Basic and acidic residues" evidence="1">
    <location>
        <begin position="1"/>
        <end position="12"/>
    </location>
</feature>